<feature type="compositionally biased region" description="Basic and acidic residues" evidence="1">
    <location>
        <begin position="29"/>
        <end position="43"/>
    </location>
</feature>
<keyword evidence="3" id="KW-1185">Reference proteome</keyword>
<name>A0A512JKS6_9HYPH</name>
<proteinExistence type="predicted"/>
<evidence type="ECO:0000313" key="3">
    <source>
        <dbReference type="Proteomes" id="UP000321750"/>
    </source>
</evidence>
<accession>A0A512JKS6</accession>
<evidence type="ECO:0000313" key="2">
    <source>
        <dbReference type="EMBL" id="GEP10513.1"/>
    </source>
</evidence>
<organism evidence="2 3">
    <name type="scientific">Methylobacterium gnaphalii</name>
    <dbReference type="NCBI Taxonomy" id="1010610"/>
    <lineage>
        <taxon>Bacteria</taxon>
        <taxon>Pseudomonadati</taxon>
        <taxon>Pseudomonadota</taxon>
        <taxon>Alphaproteobacteria</taxon>
        <taxon>Hyphomicrobiales</taxon>
        <taxon>Methylobacteriaceae</taxon>
        <taxon>Methylobacterium</taxon>
    </lineage>
</organism>
<dbReference type="AlphaFoldDB" id="A0A512JKS6"/>
<dbReference type="RefSeq" id="WP_170245951.1">
    <property type="nucleotide sequence ID" value="NZ_BJZV01000012.1"/>
</dbReference>
<dbReference type="EMBL" id="BJZV01000012">
    <property type="protein sequence ID" value="GEP10513.1"/>
    <property type="molecule type" value="Genomic_DNA"/>
</dbReference>
<reference evidence="2 3" key="1">
    <citation type="submission" date="2019-07" db="EMBL/GenBank/DDBJ databases">
        <title>Whole genome shotgun sequence of Methylobacterium gnaphalii NBRC 107716.</title>
        <authorList>
            <person name="Hosoyama A."/>
            <person name="Uohara A."/>
            <person name="Ohji S."/>
            <person name="Ichikawa N."/>
        </authorList>
    </citation>
    <scope>NUCLEOTIDE SEQUENCE [LARGE SCALE GENOMIC DNA]</scope>
    <source>
        <strain evidence="2 3">NBRC 107716</strain>
    </source>
</reference>
<evidence type="ECO:0000256" key="1">
    <source>
        <dbReference type="SAM" id="MobiDB-lite"/>
    </source>
</evidence>
<sequence length="49" mass="4980">MATTKPAQPTKDTPKVPDTGGPTAPSSVGKKEPDDRKPADNRKGGYGAG</sequence>
<gene>
    <name evidence="2" type="ORF">MGN01_23580</name>
</gene>
<dbReference type="Proteomes" id="UP000321750">
    <property type="component" value="Unassembled WGS sequence"/>
</dbReference>
<comment type="caution">
    <text evidence="2">The sequence shown here is derived from an EMBL/GenBank/DDBJ whole genome shotgun (WGS) entry which is preliminary data.</text>
</comment>
<protein>
    <submittedName>
        <fullName evidence="2">Uncharacterized protein</fullName>
    </submittedName>
</protein>
<feature type="region of interest" description="Disordered" evidence="1">
    <location>
        <begin position="1"/>
        <end position="49"/>
    </location>
</feature>
<feature type="compositionally biased region" description="Polar residues" evidence="1">
    <location>
        <begin position="1"/>
        <end position="11"/>
    </location>
</feature>